<dbReference type="AlphaFoldDB" id="A0A2N5VVM6"/>
<evidence type="ECO:0000313" key="1">
    <source>
        <dbReference type="EMBL" id="PLW54040.1"/>
    </source>
</evidence>
<sequence>MAVIRATINWLNRLSGSHWWLFRGTIGSDGHWVVTMAVRGAIGLMMAVTAAIGLTSGLTDGYSGGLRGWLLKHPPTSMATQTNG</sequence>
<dbReference type="Proteomes" id="UP000235388">
    <property type="component" value="Unassembled WGS sequence"/>
</dbReference>
<gene>
    <name evidence="1" type="ORF">PCANC_09476</name>
</gene>
<evidence type="ECO:0000313" key="2">
    <source>
        <dbReference type="Proteomes" id="UP000235388"/>
    </source>
</evidence>
<comment type="caution">
    <text evidence="1">The sequence shown here is derived from an EMBL/GenBank/DDBJ whole genome shotgun (WGS) entry which is preliminary data.</text>
</comment>
<name>A0A2N5VVM6_9BASI</name>
<accession>A0A2N5VVM6</accession>
<dbReference type="EMBL" id="PGCJ01000052">
    <property type="protein sequence ID" value="PLW54040.1"/>
    <property type="molecule type" value="Genomic_DNA"/>
</dbReference>
<organism evidence="1 2">
    <name type="scientific">Puccinia coronata f. sp. avenae</name>
    <dbReference type="NCBI Taxonomy" id="200324"/>
    <lineage>
        <taxon>Eukaryota</taxon>
        <taxon>Fungi</taxon>
        <taxon>Dikarya</taxon>
        <taxon>Basidiomycota</taxon>
        <taxon>Pucciniomycotina</taxon>
        <taxon>Pucciniomycetes</taxon>
        <taxon>Pucciniales</taxon>
        <taxon>Pucciniaceae</taxon>
        <taxon>Puccinia</taxon>
    </lineage>
</organism>
<protein>
    <submittedName>
        <fullName evidence="1">Uncharacterized protein</fullName>
    </submittedName>
</protein>
<reference evidence="1 2" key="1">
    <citation type="submission" date="2017-11" db="EMBL/GenBank/DDBJ databases">
        <title>De novo assembly and phasing of dikaryotic genomes from two isolates of Puccinia coronata f. sp. avenae, the causal agent of oat crown rust.</title>
        <authorList>
            <person name="Miller M.E."/>
            <person name="Zhang Y."/>
            <person name="Omidvar V."/>
            <person name="Sperschneider J."/>
            <person name="Schwessinger B."/>
            <person name="Raley C."/>
            <person name="Palmer J.M."/>
            <person name="Garnica D."/>
            <person name="Upadhyaya N."/>
            <person name="Rathjen J."/>
            <person name="Taylor J.M."/>
            <person name="Park R.F."/>
            <person name="Dodds P.N."/>
            <person name="Hirsch C.D."/>
            <person name="Kianian S.F."/>
            <person name="Figueroa M."/>
        </authorList>
    </citation>
    <scope>NUCLEOTIDE SEQUENCE [LARGE SCALE GENOMIC DNA]</scope>
    <source>
        <strain evidence="1">12NC29</strain>
    </source>
</reference>
<keyword evidence="2" id="KW-1185">Reference proteome</keyword>
<proteinExistence type="predicted"/>